<evidence type="ECO:0000313" key="2">
    <source>
        <dbReference type="Proteomes" id="UP000019460"/>
    </source>
</evidence>
<accession>W9VCY4</accession>
<dbReference type="Proteomes" id="UP000019460">
    <property type="component" value="Unassembled WGS sequence"/>
</dbReference>
<proteinExistence type="predicted"/>
<reference evidence="1 2" key="1">
    <citation type="submission" date="2012-11" db="EMBL/GenBank/DDBJ databases">
        <title>Genome assembly of Thiorhodococcus sp. AK35.</title>
        <authorList>
            <person name="Nupur N."/>
            <person name="Khatri I."/>
            <person name="Subramanian S."/>
            <person name="Pinnaka A."/>
        </authorList>
    </citation>
    <scope>NUCLEOTIDE SEQUENCE [LARGE SCALE GENOMIC DNA]</scope>
    <source>
        <strain evidence="1 2">AK35</strain>
    </source>
</reference>
<dbReference type="EMBL" id="AONC01000035">
    <property type="protein sequence ID" value="EXJ14826.1"/>
    <property type="molecule type" value="Genomic_DNA"/>
</dbReference>
<keyword evidence="2" id="KW-1185">Reference proteome</keyword>
<gene>
    <name evidence="1" type="ORF">D779_2032</name>
</gene>
<organism evidence="1 2">
    <name type="scientific">Imhoffiella purpurea</name>
    <dbReference type="NCBI Taxonomy" id="1249627"/>
    <lineage>
        <taxon>Bacteria</taxon>
        <taxon>Pseudomonadati</taxon>
        <taxon>Pseudomonadota</taxon>
        <taxon>Gammaproteobacteria</taxon>
        <taxon>Chromatiales</taxon>
        <taxon>Chromatiaceae</taxon>
        <taxon>Imhoffiella</taxon>
    </lineage>
</organism>
<comment type="caution">
    <text evidence="1">The sequence shown here is derived from an EMBL/GenBank/DDBJ whole genome shotgun (WGS) entry which is preliminary data.</text>
</comment>
<protein>
    <submittedName>
        <fullName evidence="1">Uncharacterized protein</fullName>
    </submittedName>
</protein>
<dbReference type="AlphaFoldDB" id="W9VCY4"/>
<name>W9VCY4_9GAMM</name>
<dbReference type="STRING" id="1249627.D779_2032"/>
<evidence type="ECO:0000313" key="1">
    <source>
        <dbReference type="EMBL" id="EXJ14826.1"/>
    </source>
</evidence>
<sequence>MIFVPANSIIGRMRIERPRACDRRPEHECSSDQWESAR</sequence>